<dbReference type="PANTHER" id="PTHR12876">
    <property type="entry name" value="N4BP1-RELATED"/>
    <property type="match status" value="1"/>
</dbReference>
<evidence type="ECO:0000256" key="12">
    <source>
        <dbReference type="ARBA" id="ARBA00038274"/>
    </source>
</evidence>
<dbReference type="InterPro" id="IPR000571">
    <property type="entry name" value="Znf_CCCH"/>
</dbReference>
<comment type="cofactor">
    <cofactor evidence="1">
        <name>Mg(2+)</name>
        <dbReference type="ChEBI" id="CHEBI:18420"/>
    </cofactor>
</comment>
<evidence type="ECO:0000256" key="2">
    <source>
        <dbReference type="ARBA" id="ARBA00004322"/>
    </source>
</evidence>
<dbReference type="Proteomes" id="UP001181693">
    <property type="component" value="Unassembled WGS sequence"/>
</dbReference>
<evidence type="ECO:0000313" key="19">
    <source>
        <dbReference type="Proteomes" id="UP001181693"/>
    </source>
</evidence>
<dbReference type="PROSITE" id="PS50103">
    <property type="entry name" value="ZF_C3H1"/>
    <property type="match status" value="1"/>
</dbReference>
<dbReference type="Pfam" id="PF18561">
    <property type="entry name" value="Regnase_1_C"/>
    <property type="match status" value="1"/>
</dbReference>
<dbReference type="FunFam" id="3.40.50.11980:FF:000001">
    <property type="entry name" value="ZC3H12A isoform 1"/>
    <property type="match status" value="1"/>
</dbReference>
<protein>
    <recommendedName>
        <fullName evidence="13">NEDD4-binding protein 1</fullName>
    </recommendedName>
</protein>
<dbReference type="EMBL" id="DYDO01000014">
    <property type="protein sequence ID" value="DBA13713.1"/>
    <property type="molecule type" value="Genomic_DNA"/>
</dbReference>
<evidence type="ECO:0000259" key="17">
    <source>
        <dbReference type="PROSITE" id="PS50103"/>
    </source>
</evidence>
<dbReference type="InterPro" id="IPR021869">
    <property type="entry name" value="RNase_Zc3h12_NYN"/>
</dbReference>
<dbReference type="GO" id="GO:0016787">
    <property type="term" value="F:hydrolase activity"/>
    <property type="evidence" value="ECO:0007669"/>
    <property type="project" value="UniProtKB-KW"/>
</dbReference>
<reference evidence="18" key="1">
    <citation type="thesis" date="2020" institute="ProQuest LLC" country="789 East Eisenhower Parkway, Ann Arbor, MI, USA">
        <title>Comparative Genomics and Chromosome Evolution.</title>
        <authorList>
            <person name="Mudd A.B."/>
        </authorList>
    </citation>
    <scope>NUCLEOTIDE SEQUENCE</scope>
    <source>
        <strain evidence="18">1538</strain>
        <tissue evidence="18">Blood</tissue>
    </source>
</reference>
<gene>
    <name evidence="18" type="ORF">GDO54_017057</name>
</gene>
<comment type="function">
    <text evidence="14">Potent suppressor of cytokine production that acts as a regulator of innate immune signaling and inflammation. Acts as a key negative regulator of select cytokine and chemokine responses elicited by TRIF-independent Toll-like receptors (TLRs), thereby limiting inflammatory cytokine responses to minor insults. Has ribonuclease activity.</text>
</comment>
<evidence type="ECO:0000256" key="7">
    <source>
        <dbReference type="ARBA" id="ARBA00022759"/>
    </source>
</evidence>
<keyword evidence="9" id="KW-0378">Hydrolase</keyword>
<feature type="domain" description="C3H1-type" evidence="17">
    <location>
        <begin position="362"/>
        <end position="387"/>
    </location>
</feature>
<dbReference type="CDD" id="cd18729">
    <property type="entry name" value="PIN_Zc3h12-like"/>
    <property type="match status" value="1"/>
</dbReference>
<keyword evidence="6 15" id="KW-0479">Metal-binding</keyword>
<evidence type="ECO:0000256" key="1">
    <source>
        <dbReference type="ARBA" id="ARBA00001946"/>
    </source>
</evidence>
<feature type="compositionally biased region" description="Polar residues" evidence="16">
    <location>
        <begin position="487"/>
        <end position="511"/>
    </location>
</feature>
<dbReference type="Pfam" id="PF11977">
    <property type="entry name" value="RNase_Zc3h12a"/>
    <property type="match status" value="1"/>
</dbReference>
<keyword evidence="7" id="KW-0255">Endonuclease</keyword>
<dbReference type="GO" id="GO:0016605">
    <property type="term" value="C:PML body"/>
    <property type="evidence" value="ECO:0007669"/>
    <property type="project" value="UniProtKB-SubCell"/>
</dbReference>
<feature type="region of interest" description="Disordered" evidence="16">
    <location>
        <begin position="418"/>
        <end position="512"/>
    </location>
</feature>
<evidence type="ECO:0000256" key="13">
    <source>
        <dbReference type="ARBA" id="ARBA00039336"/>
    </source>
</evidence>
<comment type="similarity">
    <text evidence="12">Belongs to the N4BP1 family.</text>
</comment>
<dbReference type="GO" id="GO:0036464">
    <property type="term" value="C:cytoplasmic ribonucleoprotein granule"/>
    <property type="evidence" value="ECO:0007669"/>
    <property type="project" value="TreeGrafter"/>
</dbReference>
<organism evidence="18 19">
    <name type="scientific">Pyxicephalus adspersus</name>
    <name type="common">African bullfrog</name>
    <dbReference type="NCBI Taxonomy" id="30357"/>
    <lineage>
        <taxon>Eukaryota</taxon>
        <taxon>Metazoa</taxon>
        <taxon>Chordata</taxon>
        <taxon>Craniata</taxon>
        <taxon>Vertebrata</taxon>
        <taxon>Euteleostomi</taxon>
        <taxon>Amphibia</taxon>
        <taxon>Batrachia</taxon>
        <taxon>Anura</taxon>
        <taxon>Neobatrachia</taxon>
        <taxon>Ranoidea</taxon>
        <taxon>Pyxicephalidae</taxon>
        <taxon>Pyxicephalinae</taxon>
        <taxon>Pyxicephalus</taxon>
    </lineage>
</organism>
<name>A0AAV2ZJT9_PYXAD</name>
<dbReference type="Pfam" id="PF18039">
    <property type="entry name" value="UBA_6"/>
    <property type="match status" value="1"/>
</dbReference>
<keyword evidence="8 15" id="KW-0863">Zinc-finger</keyword>
<evidence type="ECO:0000256" key="5">
    <source>
        <dbReference type="ARBA" id="ARBA00022722"/>
    </source>
</evidence>
<keyword evidence="5" id="KW-0540">Nuclease</keyword>
<feature type="compositionally biased region" description="Basic and acidic residues" evidence="16">
    <location>
        <begin position="8"/>
        <end position="24"/>
    </location>
</feature>
<evidence type="ECO:0000256" key="9">
    <source>
        <dbReference type="ARBA" id="ARBA00022801"/>
    </source>
</evidence>
<feature type="zinc finger region" description="C3H1-type" evidence="15">
    <location>
        <begin position="362"/>
        <end position="387"/>
    </location>
</feature>
<evidence type="ECO:0000256" key="4">
    <source>
        <dbReference type="ARBA" id="ARBA00022588"/>
    </source>
</evidence>
<dbReference type="GO" id="GO:0003729">
    <property type="term" value="F:mRNA binding"/>
    <property type="evidence" value="ECO:0007669"/>
    <property type="project" value="TreeGrafter"/>
</dbReference>
<dbReference type="GO" id="GO:0045087">
    <property type="term" value="P:innate immune response"/>
    <property type="evidence" value="ECO:0007669"/>
    <property type="project" value="UniProtKB-KW"/>
</dbReference>
<feature type="compositionally biased region" description="Acidic residues" evidence="16">
    <location>
        <begin position="37"/>
        <end position="49"/>
    </location>
</feature>
<evidence type="ECO:0000256" key="16">
    <source>
        <dbReference type="SAM" id="MobiDB-lite"/>
    </source>
</evidence>
<dbReference type="Gene3D" id="3.40.50.11980">
    <property type="match status" value="1"/>
</dbReference>
<dbReference type="InterPro" id="IPR051101">
    <property type="entry name" value="ZC3H12/N4BP1_RNase_Reg"/>
</dbReference>
<keyword evidence="10 15" id="KW-0862">Zinc</keyword>
<evidence type="ECO:0000256" key="14">
    <source>
        <dbReference type="ARBA" id="ARBA00054635"/>
    </source>
</evidence>
<dbReference type="InterPro" id="IPR040757">
    <property type="entry name" value="Regnase_1/ZC3H12_C"/>
</dbReference>
<evidence type="ECO:0000256" key="15">
    <source>
        <dbReference type="PROSITE-ProRule" id="PRU00723"/>
    </source>
</evidence>
<comment type="subcellular location">
    <subcellularLocation>
        <location evidence="2">Nucleus</location>
        <location evidence="2">PML body</location>
    </subcellularLocation>
</comment>
<feature type="compositionally biased region" description="Low complexity" evidence="16">
    <location>
        <begin position="591"/>
        <end position="601"/>
    </location>
</feature>
<feature type="region of interest" description="Disordered" evidence="16">
    <location>
        <begin position="1"/>
        <end position="57"/>
    </location>
</feature>
<evidence type="ECO:0000313" key="18">
    <source>
        <dbReference type="EMBL" id="DBA13713.1"/>
    </source>
</evidence>
<keyword evidence="4" id="KW-0399">Innate immunity</keyword>
<keyword evidence="19" id="KW-1185">Reference proteome</keyword>
<feature type="region of interest" description="Disordered" evidence="16">
    <location>
        <begin position="575"/>
        <end position="601"/>
    </location>
</feature>
<sequence length="844" mass="94344">MTAWSMIRKLEMETKRPSKEERAAASEIEYEIGNCSEESDEWTSSESEGEQQGGKSAISSYVNISSKPHRQLCRSPCLDCPSFSQSSIQVPLEQPAKTEDSRSSLDREYQAKMDFALKLGYSGEQIQAVLNKLGADALINDVLAELVRLGNKGESEAQTSGSSLSSSSLVPRGPCIKEITSPELSLEDEVVDNSDNLRPIVIDGSNVAMSHGNKELFSCRGIQLAVEWFLEKGHKDITVFVPAWRKEQSRPDAPIIDQEVLRKLEKEKILVFTPSRRVQGRRVICYDDRFIVKLAFDSDGIIVSNDNYRDLQNEKPAWKKFIEERLLMYSFVNDKFMPPDDPLGRHGPSLENFLSKKPVVPEHKKQPCPYGKKCTYGHKCKYYHPERANQPLRSVADELRISAKLSAVKTMSEGALVKCGTGPSNSKGVRSMETKRIAPKRQSDPSIRSAAVEPEQRLSAARKSEANSVPSLVSALSVPTLPPPKSHTVNALNTRSASSPCPGSSPFSHQKSSLEHMASVHYPPILVTNSHGNSVSYTEEYPKYDSLGDHGYYSMLSDFSNLSISSMHNSESYSTEKDQAAFSRNSSPCPDSCMSHTSSDSYSSYSDLYFGITDPGLEDPNKTQRPPPQNRLHVYHEALPQVQSYGQEEPMQASRKQSSSHLALHIQHPFVGARSSCPGVYPAPENMNTSANAQPGRALVMTRMDSISDSRLYESNPMRHRRPPLCREQHASWDPLPCPTDSYNYHSYLLSDSLMQPCYEPVMVRSMPEKMEQLWRSPHWTAIASEHREQHVIPDHQYQTYKNLCNIFPPAVVLCVMGKNPHMTDAQQLAAIIVSRLQSGQQHS</sequence>
<evidence type="ECO:0000256" key="3">
    <source>
        <dbReference type="ARBA" id="ARBA00010922"/>
    </source>
</evidence>
<evidence type="ECO:0000256" key="10">
    <source>
        <dbReference type="ARBA" id="ARBA00022833"/>
    </source>
</evidence>
<keyword evidence="11" id="KW-0460">Magnesium</keyword>
<proteinExistence type="inferred from homology"/>
<comment type="similarity">
    <text evidence="3">Belongs to the ZC3H12 family.</text>
</comment>
<keyword evidence="4" id="KW-0391">Immunity</keyword>
<feature type="compositionally biased region" description="Low complexity" evidence="16">
    <location>
        <begin position="468"/>
        <end position="479"/>
    </location>
</feature>
<dbReference type="PANTHER" id="PTHR12876:SF27">
    <property type="entry name" value="RIBONUCLEASE ZC3H12B-RELATED"/>
    <property type="match status" value="1"/>
</dbReference>
<evidence type="ECO:0000256" key="6">
    <source>
        <dbReference type="ARBA" id="ARBA00022723"/>
    </source>
</evidence>
<accession>A0AAV2ZJT9</accession>
<dbReference type="AlphaFoldDB" id="A0AAV2ZJT9"/>
<dbReference type="InterPro" id="IPR040546">
    <property type="entry name" value="Rege-1_UBA-like"/>
</dbReference>
<evidence type="ECO:0000256" key="8">
    <source>
        <dbReference type="ARBA" id="ARBA00022771"/>
    </source>
</evidence>
<comment type="caution">
    <text evidence="18">The sequence shown here is derived from an EMBL/GenBank/DDBJ whole genome shotgun (WGS) entry which is preliminary data.</text>
</comment>
<dbReference type="GO" id="GO:0004521">
    <property type="term" value="F:RNA endonuclease activity"/>
    <property type="evidence" value="ECO:0007669"/>
    <property type="project" value="TreeGrafter"/>
</dbReference>
<evidence type="ECO:0000256" key="11">
    <source>
        <dbReference type="ARBA" id="ARBA00022842"/>
    </source>
</evidence>
<dbReference type="GO" id="GO:0008270">
    <property type="term" value="F:zinc ion binding"/>
    <property type="evidence" value="ECO:0007669"/>
    <property type="project" value="UniProtKB-KW"/>
</dbReference>